<dbReference type="Pfam" id="PF25019">
    <property type="entry name" value="LRR_R13L1-DRL21"/>
    <property type="match status" value="1"/>
</dbReference>
<dbReference type="InterPro" id="IPR032675">
    <property type="entry name" value="LRR_dom_sf"/>
</dbReference>
<dbReference type="InterPro" id="IPR002182">
    <property type="entry name" value="NB-ARC"/>
</dbReference>
<dbReference type="SUPFAM" id="SSF52540">
    <property type="entry name" value="P-loop containing nucleoside triphosphate hydrolases"/>
    <property type="match status" value="1"/>
</dbReference>
<dbReference type="InterPro" id="IPR058922">
    <property type="entry name" value="WHD_DRP"/>
</dbReference>
<keyword evidence="3" id="KW-0547">Nucleotide-binding</keyword>
<dbReference type="Proteomes" id="UP001174677">
    <property type="component" value="Chromosome 8"/>
</dbReference>
<keyword evidence="4" id="KW-0611">Plant defense</keyword>
<dbReference type="InterPro" id="IPR027417">
    <property type="entry name" value="P-loop_NTPase"/>
</dbReference>
<comment type="caution">
    <text evidence="11">The sequence shown here is derived from an EMBL/GenBank/DDBJ whole genome shotgun (WGS) entry which is preliminary data.</text>
</comment>
<dbReference type="InterPro" id="IPR041118">
    <property type="entry name" value="Rx_N"/>
</dbReference>
<keyword evidence="1" id="KW-0433">Leucine-rich repeat</keyword>
<feature type="domain" description="R13L1/DRL21-like LRR repeat region" evidence="10">
    <location>
        <begin position="686"/>
        <end position="808"/>
    </location>
</feature>
<dbReference type="PANTHER" id="PTHR36766">
    <property type="entry name" value="PLANT BROAD-SPECTRUM MILDEW RESISTANCE PROTEIN RPW8"/>
    <property type="match status" value="1"/>
</dbReference>
<proteinExistence type="predicted"/>
<dbReference type="SUPFAM" id="SSF52058">
    <property type="entry name" value="L domain-like"/>
    <property type="match status" value="2"/>
</dbReference>
<dbReference type="Pfam" id="PF13855">
    <property type="entry name" value="LRR_8"/>
    <property type="match status" value="1"/>
</dbReference>
<dbReference type="PANTHER" id="PTHR36766:SF40">
    <property type="entry name" value="DISEASE RESISTANCE PROTEIN RGA3"/>
    <property type="match status" value="1"/>
</dbReference>
<dbReference type="Gene3D" id="1.10.10.10">
    <property type="entry name" value="Winged helix-like DNA-binding domain superfamily/Winged helix DNA-binding domain"/>
    <property type="match status" value="1"/>
</dbReference>
<dbReference type="Gene3D" id="1.20.5.4130">
    <property type="match status" value="1"/>
</dbReference>
<dbReference type="Gene3D" id="3.80.10.10">
    <property type="entry name" value="Ribonuclease Inhibitor"/>
    <property type="match status" value="3"/>
</dbReference>
<dbReference type="InterPro" id="IPR036388">
    <property type="entry name" value="WH-like_DNA-bd_sf"/>
</dbReference>
<keyword evidence="2" id="KW-0677">Repeat</keyword>
<feature type="domain" description="Disease resistance N-terminal" evidence="8">
    <location>
        <begin position="19"/>
        <end position="106"/>
    </location>
</feature>
<dbReference type="Pfam" id="PF00931">
    <property type="entry name" value="NB-ARC"/>
    <property type="match status" value="1"/>
</dbReference>
<dbReference type="EMBL" id="JARPOI010000008">
    <property type="protein sequence ID" value="KAJ9174579.1"/>
    <property type="molecule type" value="Genomic_DNA"/>
</dbReference>
<feature type="compositionally biased region" description="Polar residues" evidence="6">
    <location>
        <begin position="1070"/>
        <end position="1079"/>
    </location>
</feature>
<dbReference type="Gene3D" id="3.40.50.300">
    <property type="entry name" value="P-loop containing nucleotide triphosphate hydrolases"/>
    <property type="match status" value="1"/>
</dbReference>
<evidence type="ECO:0000313" key="11">
    <source>
        <dbReference type="EMBL" id="KAJ9174579.1"/>
    </source>
</evidence>
<feature type="domain" description="NB-ARC" evidence="7">
    <location>
        <begin position="181"/>
        <end position="354"/>
    </location>
</feature>
<evidence type="ECO:0000256" key="5">
    <source>
        <dbReference type="ARBA" id="ARBA00022840"/>
    </source>
</evidence>
<gene>
    <name evidence="11" type="ORF">P3X46_013214</name>
</gene>
<evidence type="ECO:0000256" key="6">
    <source>
        <dbReference type="SAM" id="MobiDB-lite"/>
    </source>
</evidence>
<protein>
    <recommendedName>
        <fullName evidence="13">NB-ARC domain-containing protein</fullName>
    </recommendedName>
</protein>
<dbReference type="Pfam" id="PF18052">
    <property type="entry name" value="Rx_N"/>
    <property type="match status" value="1"/>
</dbReference>
<keyword evidence="12" id="KW-1185">Reference proteome</keyword>
<evidence type="ECO:0000256" key="1">
    <source>
        <dbReference type="ARBA" id="ARBA00022614"/>
    </source>
</evidence>
<reference evidence="11 12" key="1">
    <citation type="journal article" date="2023" name="Plant Biotechnol. J.">
        <title>Chromosome-level wild Hevea brasiliensis genome provides new tools for genomic-assisted breeding and valuable loci to elevate rubber yield.</title>
        <authorList>
            <person name="Cheng H."/>
            <person name="Song X."/>
            <person name="Hu Y."/>
            <person name="Wu T."/>
            <person name="Yang Q."/>
            <person name="An Z."/>
            <person name="Feng S."/>
            <person name="Deng Z."/>
            <person name="Wu W."/>
            <person name="Zeng X."/>
            <person name="Tu M."/>
            <person name="Wang X."/>
            <person name="Huang H."/>
        </authorList>
    </citation>
    <scope>NUCLEOTIDE SEQUENCE [LARGE SCALE GENOMIC DNA]</scope>
    <source>
        <strain evidence="11">MT/VB/25A 57/8</strain>
    </source>
</reference>
<feature type="region of interest" description="Disordered" evidence="6">
    <location>
        <begin position="1034"/>
        <end position="1079"/>
    </location>
</feature>
<dbReference type="InterPro" id="IPR001611">
    <property type="entry name" value="Leu-rich_rpt"/>
</dbReference>
<dbReference type="InterPro" id="IPR042197">
    <property type="entry name" value="Apaf_helical"/>
</dbReference>
<evidence type="ECO:0000256" key="2">
    <source>
        <dbReference type="ARBA" id="ARBA00022737"/>
    </source>
</evidence>
<dbReference type="PRINTS" id="PR00364">
    <property type="entry name" value="DISEASERSIST"/>
</dbReference>
<name>A0ABQ9M6Q3_HEVBR</name>
<evidence type="ECO:0000259" key="7">
    <source>
        <dbReference type="Pfam" id="PF00931"/>
    </source>
</evidence>
<dbReference type="Pfam" id="PF23559">
    <property type="entry name" value="WHD_DRP"/>
    <property type="match status" value="1"/>
</dbReference>
<evidence type="ECO:0000259" key="8">
    <source>
        <dbReference type="Pfam" id="PF18052"/>
    </source>
</evidence>
<dbReference type="InterPro" id="IPR056789">
    <property type="entry name" value="LRR_R13L1-DRL21"/>
</dbReference>
<evidence type="ECO:0000256" key="3">
    <source>
        <dbReference type="ARBA" id="ARBA00022741"/>
    </source>
</evidence>
<evidence type="ECO:0000259" key="10">
    <source>
        <dbReference type="Pfam" id="PF25019"/>
    </source>
</evidence>
<feature type="region of interest" description="Disordered" evidence="6">
    <location>
        <begin position="990"/>
        <end position="1010"/>
    </location>
</feature>
<dbReference type="Gene3D" id="1.10.8.430">
    <property type="entry name" value="Helical domain of apoptotic protease-activating factors"/>
    <property type="match status" value="1"/>
</dbReference>
<evidence type="ECO:0000256" key="4">
    <source>
        <dbReference type="ARBA" id="ARBA00022821"/>
    </source>
</evidence>
<evidence type="ECO:0008006" key="13">
    <source>
        <dbReference type="Google" id="ProtNLM"/>
    </source>
</evidence>
<organism evidence="11 12">
    <name type="scientific">Hevea brasiliensis</name>
    <name type="common">Para rubber tree</name>
    <name type="synonym">Siphonia brasiliensis</name>
    <dbReference type="NCBI Taxonomy" id="3981"/>
    <lineage>
        <taxon>Eukaryota</taxon>
        <taxon>Viridiplantae</taxon>
        <taxon>Streptophyta</taxon>
        <taxon>Embryophyta</taxon>
        <taxon>Tracheophyta</taxon>
        <taxon>Spermatophyta</taxon>
        <taxon>Magnoliopsida</taxon>
        <taxon>eudicotyledons</taxon>
        <taxon>Gunneridae</taxon>
        <taxon>Pentapetalae</taxon>
        <taxon>rosids</taxon>
        <taxon>fabids</taxon>
        <taxon>Malpighiales</taxon>
        <taxon>Euphorbiaceae</taxon>
        <taxon>Crotonoideae</taxon>
        <taxon>Micrandreae</taxon>
        <taxon>Hevea</taxon>
    </lineage>
</organism>
<accession>A0ABQ9M6Q3</accession>
<keyword evidence="5" id="KW-0067">ATP-binding</keyword>
<evidence type="ECO:0000259" key="9">
    <source>
        <dbReference type="Pfam" id="PF23559"/>
    </source>
</evidence>
<feature type="domain" description="Disease resistance protein winged helix" evidence="9">
    <location>
        <begin position="431"/>
        <end position="498"/>
    </location>
</feature>
<sequence length="1469" mass="165377">MASPFSSIVDWVAGERFASAFLRPLLDRLEEDCWRYDHDARLETNLTDSLRSIKAFLEDADDKQFASIEFKKWLEKLNDAVYNLDDLLDKIATDAAQQNSEAKSQNPRSWKRKLSFTKKISPKPYGKRMGIKVIARRIKSLEREAERLGLVVRVIKRNENAGSEPVKRFPSTDSIVCGRHEDKEKIVVKLLQSHDASHDGIPVIFIVGTAGLGKTTLAQLAFNDQRLKTQFDLKVWVYVGDDFDVRKVMKIILATTTGQYPGVDHLDLLKLNESLFGKKLLLVLDDILKWNDDSWNTLRKLLRDAAKGSRIVITTTEPPRDMEFKTSIISSYKLKPLSTDECFSLLVKQAFREKSPSSHQELVEIGKQIAARCEGLPLAAKALGSILRSKRAVEDWKAILENSKGGIPSALRLSYSHLPANLKRCFAYCSIFPRGYEFEKEKLVRLWMAEGFLQQPKNRREEDAGDDYFLDLLSSSFFQYSSTNKSCFVMHDLISDFAQLVSKEFCFRLEDGISHMREKILHASYTRGNNDPSDKFKLILTANRLRTFLMIDSPLDHKSCHLSKENLHDLFSGLTHLRVFSLAFYGFTKVPDSIGKLKHLRYLDLSHTALEILPESVSSLYNLQTLDLSYCHSLSKLPQGMVQLVNLRHLLITKTNVQCMPLGMSRLTNLQTLSNFIVGECGSKVNELSGLSDIRGTLSISKLHNLDPDSDPLDAKLTAMRYLDELELEWNWESGDPKKDEKVLENLEPPQKLKRLVIKSYGGTGFPWWLGNSSFADLVFLSLSNCKDCLQMPSLGNLPSLEVLEIEGLSRVTRLGVEFYGTHCLKTLKFNRMLAWEEWETDEIGDGKFPCLDELLIINCPNLKGHVPKSLPSLTKLVISNCPKLVDSLRLQKTSAKCDIFIDDKKIQPRSEDEDPLPVYPEKGVISSCAQEFQTASESPTHVASQSSLQTTRATDVDVAHQADDQAKAFDSFLWISKYSDNGQLEKQSHVTDISSRSEKVGSQTALDSTKQTVDLQSAVHTSATATITHQADDQAKVFDSSPGSSKDDTRLKKLPQTTEISSLPEKFASETTPGSTSHDVALQFSPLMTKMTADSSTYQADIGVKPFLSHDGMQHQYSSPGILKVSDIAELSKLPTDLHSLRIEGCDTLESFRSEILSSNPFLQHLYVIDCGSLISFAEGAHPTALKTLHFRNCRKLNFLFTSEMLHQFADLEHLCIGSSCDSLESFPLDFFPKLKILCLWDCMNLNSLSIQKAISLESLDALEIRDCPNLVYFPSGGLLAPNLTSAFFSNCKNLKSLPRQMCRLESLQSLFISNCPELESLPNDDLPARLNLLCITSCDKITLRKELELNRLDALSHLEIEGGCVNIESFPEKGLLPANLISLRISRLLNLKFLDQEGLQQLTFLEKLEISCCKRLRSLPEKLPNSLSSISIKECPLLKARLRNKRGTDWSRIAHIPSIFIDEEESH</sequence>
<evidence type="ECO:0000313" key="12">
    <source>
        <dbReference type="Proteomes" id="UP001174677"/>
    </source>
</evidence>